<dbReference type="Pfam" id="PF24845">
    <property type="entry name" value="DUF7721"/>
    <property type="match status" value="1"/>
</dbReference>
<dbReference type="OrthoDB" id="2290255at2759"/>
<evidence type="ECO:0000313" key="5">
    <source>
        <dbReference type="Proteomes" id="UP000235392"/>
    </source>
</evidence>
<sequence length="224" mass="24192">MDIHVVLAQQSYKHPDNPRRGNTIGSGAYLNRLATLQKIEPDGLLDLEQAALYASDNLGDYSSLFKNAVIFIQSESEKKSEGDEDELPEEQVIEAHDLAYKENRASSIKDAKLTGAAAAIHAYNQFLINGGTSLINHSNHSNHPDSKSKLIGLAMVEAVKLFDANADGKGQGPKQDAVNYSGITAIKLIKKTQQMSGQGTKSSGVGGISRMIGKIFARLRPQES</sequence>
<dbReference type="EMBL" id="PGCJ01000792">
    <property type="protein sequence ID" value="PLW20742.1"/>
    <property type="molecule type" value="Genomic_DNA"/>
</dbReference>
<dbReference type="InterPro" id="IPR056138">
    <property type="entry name" value="DUF7721"/>
</dbReference>
<dbReference type="PANTHER" id="PTHR39477">
    <property type="entry name" value="CHROMOSOME 8, WHOLE GENOME SHOTGUN SEQUENCE"/>
    <property type="match status" value="1"/>
</dbReference>
<dbReference type="EMBL" id="PGCI01000089">
    <property type="protein sequence ID" value="PLW41461.1"/>
    <property type="molecule type" value="Genomic_DNA"/>
</dbReference>
<evidence type="ECO:0000313" key="2">
    <source>
        <dbReference type="EMBL" id="PLW20742.1"/>
    </source>
</evidence>
<organism evidence="3 5">
    <name type="scientific">Puccinia coronata f. sp. avenae</name>
    <dbReference type="NCBI Taxonomy" id="200324"/>
    <lineage>
        <taxon>Eukaryota</taxon>
        <taxon>Fungi</taxon>
        <taxon>Dikarya</taxon>
        <taxon>Basidiomycota</taxon>
        <taxon>Pucciniomycotina</taxon>
        <taxon>Pucciniomycetes</taxon>
        <taxon>Pucciniales</taxon>
        <taxon>Pucciniaceae</taxon>
        <taxon>Puccinia</taxon>
    </lineage>
</organism>
<proteinExistence type="predicted"/>
<gene>
    <name evidence="2" type="ORF">PCANC_09309</name>
    <name evidence="3" type="ORF">PCASD_07178</name>
</gene>
<dbReference type="Proteomes" id="UP000235392">
    <property type="component" value="Unassembled WGS sequence"/>
</dbReference>
<feature type="domain" description="DUF7721" evidence="1">
    <location>
        <begin position="46"/>
        <end position="128"/>
    </location>
</feature>
<dbReference type="AlphaFoldDB" id="A0A2N5UUL9"/>
<evidence type="ECO:0000259" key="1">
    <source>
        <dbReference type="Pfam" id="PF24845"/>
    </source>
</evidence>
<accession>A0A2N5UUL9</accession>
<keyword evidence="4" id="KW-1185">Reference proteome</keyword>
<dbReference type="Proteomes" id="UP000235388">
    <property type="component" value="Unassembled WGS sequence"/>
</dbReference>
<name>A0A2N5UUL9_9BASI</name>
<protein>
    <recommendedName>
        <fullName evidence="1">DUF7721 domain-containing protein</fullName>
    </recommendedName>
</protein>
<dbReference type="PANTHER" id="PTHR39477:SF1">
    <property type="entry name" value="BETA-FLANKING PROTEIN"/>
    <property type="match status" value="1"/>
</dbReference>
<comment type="caution">
    <text evidence="3">The sequence shown here is derived from an EMBL/GenBank/DDBJ whole genome shotgun (WGS) entry which is preliminary data.</text>
</comment>
<evidence type="ECO:0000313" key="4">
    <source>
        <dbReference type="Proteomes" id="UP000235388"/>
    </source>
</evidence>
<evidence type="ECO:0000313" key="3">
    <source>
        <dbReference type="EMBL" id="PLW41461.1"/>
    </source>
</evidence>
<reference evidence="4 5" key="1">
    <citation type="submission" date="2017-11" db="EMBL/GenBank/DDBJ databases">
        <title>De novo assembly and phasing of dikaryotic genomes from two isolates of Puccinia coronata f. sp. avenae, the causal agent of oat crown rust.</title>
        <authorList>
            <person name="Miller M.E."/>
            <person name="Zhang Y."/>
            <person name="Omidvar V."/>
            <person name="Sperschneider J."/>
            <person name="Schwessinger B."/>
            <person name="Raley C."/>
            <person name="Palmer J.M."/>
            <person name="Garnica D."/>
            <person name="Upadhyaya N."/>
            <person name="Rathjen J."/>
            <person name="Taylor J.M."/>
            <person name="Park R.F."/>
            <person name="Dodds P.N."/>
            <person name="Hirsch C.D."/>
            <person name="Kianian S.F."/>
            <person name="Figueroa M."/>
        </authorList>
    </citation>
    <scope>NUCLEOTIDE SEQUENCE [LARGE SCALE GENOMIC DNA]</scope>
    <source>
        <strain evidence="2">12NC29</strain>
        <strain evidence="3">12SD80</strain>
    </source>
</reference>